<evidence type="ECO:0000256" key="9">
    <source>
        <dbReference type="ARBA" id="ARBA00023136"/>
    </source>
</evidence>
<keyword evidence="4 10" id="KW-0812">Transmembrane</keyword>
<comment type="function">
    <text evidence="10">Mediator of sterol homeostasis involved in sterol uptake, trafficking and distribution into membranes.</text>
</comment>
<comment type="similarity">
    <text evidence="2 10">Belongs to the ARV1 family.</text>
</comment>
<feature type="transmembrane region" description="Helical" evidence="10">
    <location>
        <begin position="6"/>
        <end position="23"/>
    </location>
</feature>
<feature type="transmembrane region" description="Helical" evidence="10">
    <location>
        <begin position="209"/>
        <end position="229"/>
    </location>
</feature>
<name>A0ABM1JGP7_POLDO</name>
<evidence type="ECO:0000313" key="11">
    <source>
        <dbReference type="Proteomes" id="UP000694924"/>
    </source>
</evidence>
<proteinExistence type="inferred from homology"/>
<evidence type="ECO:0000256" key="8">
    <source>
        <dbReference type="ARBA" id="ARBA00023098"/>
    </source>
</evidence>
<evidence type="ECO:0000256" key="5">
    <source>
        <dbReference type="ARBA" id="ARBA00022824"/>
    </source>
</evidence>
<dbReference type="InterPro" id="IPR007290">
    <property type="entry name" value="Arv1"/>
</dbReference>
<dbReference type="PANTHER" id="PTHR14467:SF0">
    <property type="entry name" value="PROTEIN ARV1"/>
    <property type="match status" value="1"/>
</dbReference>
<evidence type="ECO:0000256" key="2">
    <source>
        <dbReference type="ARBA" id="ARBA00009187"/>
    </source>
</evidence>
<dbReference type="GeneID" id="107074589"/>
<sequence>MNVINMNVINIYLCIIIEIIKFISRFDLMYICINCGTETEELYRRYCPSVLKVLKCVKCGLLADKYIEYDPVIVFVDLILLEKQAYQHLLYNSNFKSYWKLMVMLWLAEAFRVWSFCESINSQKSNQVLENRDMFQGDCNFYILLLRTAVTLTAFIATVIIVTEIRWLINGKRPHKYNAKDLTRALIVGGCSKLLGLLAIIWKPIELDLHYIFVQGYTVLCLMTAYSVVCKTGKSGSLIGLIAGFLVCDYISNFVSTLPLCPMLF</sequence>
<dbReference type="Proteomes" id="UP000694924">
    <property type="component" value="Unplaced"/>
</dbReference>
<evidence type="ECO:0000313" key="12">
    <source>
        <dbReference type="RefSeq" id="XP_015191635.1"/>
    </source>
</evidence>
<comment type="subcellular location">
    <subcellularLocation>
        <location evidence="1 10">Endoplasmic reticulum membrane</location>
        <topology evidence="1 10">Multi-pass membrane protein</topology>
    </subcellularLocation>
</comment>
<keyword evidence="8 10" id="KW-0443">Lipid metabolism</keyword>
<gene>
    <name evidence="12" type="primary">LOC107074589</name>
</gene>
<dbReference type="RefSeq" id="XP_015191635.1">
    <property type="nucleotide sequence ID" value="XM_015336149.1"/>
</dbReference>
<evidence type="ECO:0000256" key="4">
    <source>
        <dbReference type="ARBA" id="ARBA00022692"/>
    </source>
</evidence>
<keyword evidence="6 10" id="KW-1133">Transmembrane helix</keyword>
<feature type="transmembrane region" description="Helical" evidence="10">
    <location>
        <begin position="182"/>
        <end position="203"/>
    </location>
</feature>
<protein>
    <recommendedName>
        <fullName evidence="10">Protein ARV</fullName>
    </recommendedName>
</protein>
<keyword evidence="9 10" id="KW-0472">Membrane</keyword>
<keyword evidence="5 10" id="KW-0256">Endoplasmic reticulum</keyword>
<evidence type="ECO:0000256" key="1">
    <source>
        <dbReference type="ARBA" id="ARBA00004477"/>
    </source>
</evidence>
<keyword evidence="3 10" id="KW-0813">Transport</keyword>
<feature type="transmembrane region" description="Helical" evidence="10">
    <location>
        <begin position="236"/>
        <end position="255"/>
    </location>
</feature>
<keyword evidence="7 10" id="KW-0445">Lipid transport</keyword>
<dbReference type="PANTHER" id="PTHR14467">
    <property type="entry name" value="ARV1"/>
    <property type="match status" value="1"/>
</dbReference>
<evidence type="ECO:0000256" key="6">
    <source>
        <dbReference type="ARBA" id="ARBA00022989"/>
    </source>
</evidence>
<evidence type="ECO:0000256" key="3">
    <source>
        <dbReference type="ARBA" id="ARBA00022448"/>
    </source>
</evidence>
<evidence type="ECO:0000256" key="7">
    <source>
        <dbReference type="ARBA" id="ARBA00023055"/>
    </source>
</evidence>
<reference evidence="12" key="1">
    <citation type="submission" date="2025-08" db="UniProtKB">
        <authorList>
            <consortium name="RefSeq"/>
        </authorList>
    </citation>
    <scope>IDENTIFICATION</scope>
    <source>
        <tissue evidence="12">Whole body</tissue>
    </source>
</reference>
<dbReference type="Pfam" id="PF04161">
    <property type="entry name" value="Arv1"/>
    <property type="match status" value="1"/>
</dbReference>
<keyword evidence="11" id="KW-1185">Reference proteome</keyword>
<accession>A0ABM1JGP7</accession>
<evidence type="ECO:0000256" key="10">
    <source>
        <dbReference type="RuleBase" id="RU368065"/>
    </source>
</evidence>
<feature type="transmembrane region" description="Helical" evidence="10">
    <location>
        <begin position="141"/>
        <end position="162"/>
    </location>
</feature>
<organism evidence="11 12">
    <name type="scientific">Polistes dominula</name>
    <name type="common">European paper wasp</name>
    <name type="synonym">Vespa dominula</name>
    <dbReference type="NCBI Taxonomy" id="743375"/>
    <lineage>
        <taxon>Eukaryota</taxon>
        <taxon>Metazoa</taxon>
        <taxon>Ecdysozoa</taxon>
        <taxon>Arthropoda</taxon>
        <taxon>Hexapoda</taxon>
        <taxon>Insecta</taxon>
        <taxon>Pterygota</taxon>
        <taxon>Neoptera</taxon>
        <taxon>Endopterygota</taxon>
        <taxon>Hymenoptera</taxon>
        <taxon>Apocrita</taxon>
        <taxon>Aculeata</taxon>
        <taxon>Vespoidea</taxon>
        <taxon>Vespidae</taxon>
        <taxon>Polistinae</taxon>
        <taxon>Polistini</taxon>
        <taxon>Polistes</taxon>
    </lineage>
</organism>